<keyword evidence="9" id="KW-1185">Reference proteome</keyword>
<keyword evidence="6" id="KW-0812">Transmembrane</keyword>
<dbReference type="Gene3D" id="1.25.40.10">
    <property type="entry name" value="Tetratricopeptide repeat domain"/>
    <property type="match status" value="2"/>
</dbReference>
<dbReference type="InterPro" id="IPR017441">
    <property type="entry name" value="Protein_kinase_ATP_BS"/>
</dbReference>
<keyword evidence="2 5" id="KW-0547">Nucleotide-binding</keyword>
<dbReference type="PANTHER" id="PTHR43289:SF34">
    <property type="entry name" value="SERINE_THREONINE-PROTEIN KINASE YBDM-RELATED"/>
    <property type="match status" value="1"/>
</dbReference>
<evidence type="ECO:0000256" key="5">
    <source>
        <dbReference type="PROSITE-ProRule" id="PRU10141"/>
    </source>
</evidence>
<protein>
    <submittedName>
        <fullName evidence="8">Protein kinase</fullName>
    </submittedName>
</protein>
<dbReference type="InterPro" id="IPR011990">
    <property type="entry name" value="TPR-like_helical_dom_sf"/>
</dbReference>
<evidence type="ECO:0000256" key="1">
    <source>
        <dbReference type="ARBA" id="ARBA00022679"/>
    </source>
</evidence>
<name>A0ABX8WQX5_9GAMM</name>
<feature type="binding site" evidence="5">
    <location>
        <position position="107"/>
    </location>
    <ligand>
        <name>ATP</name>
        <dbReference type="ChEBI" id="CHEBI:30616"/>
    </ligand>
</feature>
<keyword evidence="6" id="KW-0472">Membrane</keyword>
<feature type="domain" description="Protein kinase" evidence="7">
    <location>
        <begin position="76"/>
        <end position="358"/>
    </location>
</feature>
<dbReference type="PANTHER" id="PTHR43289">
    <property type="entry name" value="MITOGEN-ACTIVATED PROTEIN KINASE KINASE KINASE 20-RELATED"/>
    <property type="match status" value="1"/>
</dbReference>
<dbReference type="Pfam" id="PF00069">
    <property type="entry name" value="Pkinase"/>
    <property type="match status" value="1"/>
</dbReference>
<keyword evidence="1" id="KW-0808">Transferase</keyword>
<dbReference type="SUPFAM" id="SSF48452">
    <property type="entry name" value="TPR-like"/>
    <property type="match status" value="2"/>
</dbReference>
<keyword evidence="4 5" id="KW-0067">ATP-binding</keyword>
<feature type="transmembrane region" description="Helical" evidence="6">
    <location>
        <begin position="380"/>
        <end position="401"/>
    </location>
</feature>
<dbReference type="CDD" id="cd14014">
    <property type="entry name" value="STKc_PknB_like"/>
    <property type="match status" value="1"/>
</dbReference>
<dbReference type="GO" id="GO:0016301">
    <property type="term" value="F:kinase activity"/>
    <property type="evidence" value="ECO:0007669"/>
    <property type="project" value="UniProtKB-KW"/>
</dbReference>
<evidence type="ECO:0000256" key="3">
    <source>
        <dbReference type="ARBA" id="ARBA00022777"/>
    </source>
</evidence>
<dbReference type="Gene3D" id="1.10.510.10">
    <property type="entry name" value="Transferase(Phosphotransferase) domain 1"/>
    <property type="match status" value="1"/>
</dbReference>
<evidence type="ECO:0000313" key="9">
    <source>
        <dbReference type="Proteomes" id="UP000824755"/>
    </source>
</evidence>
<evidence type="ECO:0000313" key="8">
    <source>
        <dbReference type="EMBL" id="QYR53215.1"/>
    </source>
</evidence>
<organism evidence="8 9">
    <name type="scientific">Lysobacter soyae</name>
    <dbReference type="NCBI Taxonomy" id="2764185"/>
    <lineage>
        <taxon>Bacteria</taxon>
        <taxon>Pseudomonadati</taxon>
        <taxon>Pseudomonadota</taxon>
        <taxon>Gammaproteobacteria</taxon>
        <taxon>Lysobacterales</taxon>
        <taxon>Lysobacteraceae</taxon>
        <taxon>Lysobacter</taxon>
    </lineage>
</organism>
<evidence type="ECO:0000259" key="7">
    <source>
        <dbReference type="PROSITE" id="PS50011"/>
    </source>
</evidence>
<proteinExistence type="predicted"/>
<dbReference type="InterPro" id="IPR008271">
    <property type="entry name" value="Ser/Thr_kinase_AS"/>
</dbReference>
<dbReference type="EMBL" id="CP080544">
    <property type="protein sequence ID" value="QYR53215.1"/>
    <property type="molecule type" value="Genomic_DNA"/>
</dbReference>
<dbReference type="InterPro" id="IPR011009">
    <property type="entry name" value="Kinase-like_dom_sf"/>
</dbReference>
<dbReference type="InterPro" id="IPR000719">
    <property type="entry name" value="Prot_kinase_dom"/>
</dbReference>
<dbReference type="Proteomes" id="UP000824755">
    <property type="component" value="Chromosome"/>
</dbReference>
<dbReference type="PROSITE" id="PS50011">
    <property type="entry name" value="PROTEIN_KINASE_DOM"/>
    <property type="match status" value="1"/>
</dbReference>
<dbReference type="Gene3D" id="3.30.200.20">
    <property type="entry name" value="Phosphorylase Kinase, domain 1"/>
    <property type="match status" value="1"/>
</dbReference>
<keyword evidence="3 8" id="KW-0418">Kinase</keyword>
<keyword evidence="6" id="KW-1133">Transmembrane helix</keyword>
<dbReference type="SMART" id="SM00220">
    <property type="entry name" value="S_TKc"/>
    <property type="match status" value="1"/>
</dbReference>
<dbReference type="SUPFAM" id="SSF56112">
    <property type="entry name" value="Protein kinase-like (PK-like)"/>
    <property type="match status" value="1"/>
</dbReference>
<evidence type="ECO:0000256" key="6">
    <source>
        <dbReference type="SAM" id="Phobius"/>
    </source>
</evidence>
<evidence type="ECO:0000256" key="4">
    <source>
        <dbReference type="ARBA" id="ARBA00022840"/>
    </source>
</evidence>
<dbReference type="RefSeq" id="WP_220380033.1">
    <property type="nucleotide sequence ID" value="NZ_CP080544.1"/>
</dbReference>
<evidence type="ECO:0000256" key="2">
    <source>
        <dbReference type="ARBA" id="ARBA00022741"/>
    </source>
</evidence>
<dbReference type="PROSITE" id="PS00107">
    <property type="entry name" value="PROTEIN_KINASE_ATP"/>
    <property type="match status" value="1"/>
</dbReference>
<dbReference type="PROSITE" id="PS00108">
    <property type="entry name" value="PROTEIN_KINASE_ST"/>
    <property type="match status" value="1"/>
</dbReference>
<reference evidence="8 9" key="1">
    <citation type="submission" date="2021-08" db="EMBL/GenBank/DDBJ databases">
        <title>Lysobacter sp. strain CJ11 Genome sequencing and assembly.</title>
        <authorList>
            <person name="Kim I."/>
        </authorList>
    </citation>
    <scope>NUCLEOTIDE SEQUENCE [LARGE SCALE GENOMIC DNA]</scope>
    <source>
        <strain evidence="8 9">CJ11</strain>
    </source>
</reference>
<dbReference type="Pfam" id="PF13424">
    <property type="entry name" value="TPR_12"/>
    <property type="match status" value="1"/>
</dbReference>
<sequence>MDRAQWQRVSDALDALLELEAEARSANLAAIRENDPALADALENMLAHEHTEDPRIDQPIVTAPPGMASGDTLGPYILDGKLGEGGMGQVWRAHRADGLHQIPLALKLLRPGLADTNLRTRFNREREILARLAHPNIARLLDAGIANTGVPYLALEYVEGKSLLVFARERNLDIDSRIDLFKQVCDAVSHAHANLVVHRDLKPSNILVTDKGQVRLLDFGIGKLLEESDDVIEHTHTGLRPFTLHYAAPEQIRGETVTTRTDVYSMGVVLYELLTGKKPYRLKRESSAQWEEAILSAEAVKPSQAVMQTDRVDAKRLSRELSGDLDNIVLKALSKQAADRYTSVEALSADLTRYQEGLPVKARPQSFGYRTRKFLLRHRMSILSGIGLAAVLLTLLGVALWQRSEAVRETARAQAMQNFMVGLFENADATQKGKPEDVATLIDAAEARGERELVKQPRAHAELLAMIARIRIALGQYDRASKVLARQERLLAMVPDAPSSLTLEAATQSGRVQRLLGFPSRCIAILEPKVTLATNEQAQLPAHVADFYSQYARCLRTSNAATARYYFERSLSLRRSALGDDIGVVENLTDLAALSFDARDYPDALKRFKDALAKLRALGGERHVLSIDLLRSIGTTEAAMHDYAAAGAAFSEALDHSLELQGPNHPQTVVLRRAMAQGYMEQGQYEEAAREYKLVQNALNGRPQGIADAIRSQIDMAATAQQLGHLDEAQTGYQRAVRLANGRSDYAAAQVEALTGLASLFRELGNYPAALRNANVARKLANANAAISKEVEDRIVEEIAETQIADGDVESALETLDPVLRRRGARASKAQALNLHARARLAKNAESLTRTRDLLDIATRLADAAVPKDANLVWRLRSYDADALCRSSDTEGKKAFELLITDIKRERPDGAMRLRETQSLLARCGIDPLPPPSVAHPASAPR</sequence>
<accession>A0ABX8WQX5</accession>
<gene>
    <name evidence="8" type="ORF">H8L67_01450</name>
</gene>